<dbReference type="Pfam" id="PF08597">
    <property type="entry name" value="eIF3_subunit"/>
    <property type="match status" value="1"/>
</dbReference>
<accession>A0ABR2QDN6</accession>
<evidence type="ECO:0000313" key="3">
    <source>
        <dbReference type="Proteomes" id="UP001396334"/>
    </source>
</evidence>
<evidence type="ECO:0000256" key="1">
    <source>
        <dbReference type="SAM" id="MobiDB-lite"/>
    </source>
</evidence>
<dbReference type="PANTHER" id="PTHR21681:SF0">
    <property type="entry name" value="EUKARYOTIC TRANSLATION INITIATION FACTOR 3 SUBUNIT J"/>
    <property type="match status" value="1"/>
</dbReference>
<feature type="compositionally biased region" description="Acidic residues" evidence="1">
    <location>
        <begin position="1"/>
        <end position="10"/>
    </location>
</feature>
<sequence>MNSIVAEDEIPPIPTKFLPKSKWDDEDVDDTDIKDSWEDEDEPPQPQQPVAKAPEEKAPKKPAAKATEKKGKAVEVSKQQPLDPVAEKLHQQRYLVCLASRVMALRIFLGYLKWVLLHLQLLELSSSKMRTNTL</sequence>
<dbReference type="PANTHER" id="PTHR21681">
    <property type="entry name" value="EUKARYOTIC TRANSLATION INITIATION FACTOR 3 SUBUNIT J"/>
    <property type="match status" value="1"/>
</dbReference>
<dbReference type="InterPro" id="IPR013906">
    <property type="entry name" value="eIF3j"/>
</dbReference>
<evidence type="ECO:0008006" key="4">
    <source>
        <dbReference type="Google" id="ProtNLM"/>
    </source>
</evidence>
<evidence type="ECO:0000313" key="2">
    <source>
        <dbReference type="EMBL" id="KAK8998812.1"/>
    </source>
</evidence>
<name>A0ABR2QDN6_9ROSI</name>
<feature type="compositionally biased region" description="Basic and acidic residues" evidence="1">
    <location>
        <begin position="66"/>
        <end position="75"/>
    </location>
</feature>
<gene>
    <name evidence="2" type="ORF">V6N11_069997</name>
</gene>
<comment type="caution">
    <text evidence="2">The sequence shown here is derived from an EMBL/GenBank/DDBJ whole genome shotgun (WGS) entry which is preliminary data.</text>
</comment>
<reference evidence="2 3" key="1">
    <citation type="journal article" date="2024" name="G3 (Bethesda)">
        <title>Genome assembly of Hibiscus sabdariffa L. provides insights into metabolisms of medicinal natural products.</title>
        <authorList>
            <person name="Kim T."/>
        </authorList>
    </citation>
    <scope>NUCLEOTIDE SEQUENCE [LARGE SCALE GENOMIC DNA]</scope>
    <source>
        <strain evidence="2">TK-2024</strain>
        <tissue evidence="2">Old leaves</tissue>
    </source>
</reference>
<feature type="region of interest" description="Disordered" evidence="1">
    <location>
        <begin position="1"/>
        <end position="83"/>
    </location>
</feature>
<dbReference type="Proteomes" id="UP001396334">
    <property type="component" value="Unassembled WGS sequence"/>
</dbReference>
<dbReference type="EMBL" id="JBBPBN010000040">
    <property type="protein sequence ID" value="KAK8998812.1"/>
    <property type="molecule type" value="Genomic_DNA"/>
</dbReference>
<organism evidence="2 3">
    <name type="scientific">Hibiscus sabdariffa</name>
    <name type="common">roselle</name>
    <dbReference type="NCBI Taxonomy" id="183260"/>
    <lineage>
        <taxon>Eukaryota</taxon>
        <taxon>Viridiplantae</taxon>
        <taxon>Streptophyta</taxon>
        <taxon>Embryophyta</taxon>
        <taxon>Tracheophyta</taxon>
        <taxon>Spermatophyta</taxon>
        <taxon>Magnoliopsida</taxon>
        <taxon>eudicotyledons</taxon>
        <taxon>Gunneridae</taxon>
        <taxon>Pentapetalae</taxon>
        <taxon>rosids</taxon>
        <taxon>malvids</taxon>
        <taxon>Malvales</taxon>
        <taxon>Malvaceae</taxon>
        <taxon>Malvoideae</taxon>
        <taxon>Hibiscus</taxon>
    </lineage>
</organism>
<keyword evidence="3" id="KW-1185">Reference proteome</keyword>
<proteinExistence type="predicted"/>
<protein>
    <recommendedName>
        <fullName evidence="4">Eukaryotic translation initiation factor 3 30 kDa subunit</fullName>
    </recommendedName>
</protein>